<feature type="transmembrane region" description="Helical" evidence="2">
    <location>
        <begin position="1226"/>
        <end position="1246"/>
    </location>
</feature>
<evidence type="ECO:0000313" key="3">
    <source>
        <dbReference type="EMBL" id="NMA44675.1"/>
    </source>
</evidence>
<feature type="coiled-coil region" evidence="1">
    <location>
        <begin position="557"/>
        <end position="617"/>
    </location>
</feature>
<dbReference type="EMBL" id="JAAZKV010000018">
    <property type="protein sequence ID" value="NMA44675.1"/>
    <property type="molecule type" value="Genomic_DNA"/>
</dbReference>
<sequence length="1270" mass="148777">MKHFFKISLIIVLLFSTIFFSGCGEMTRTEKTLCYNLTSKSFAYIPNCETENSCYEKVSEMFNTDLGYEQEIEMYKLKNSLARSWFYYNKAIKEMKKAPEYCLNDEGGKLSSAINQTSQYLDYSFIELDEAIKKSFEIVINEEKLLTVQEIDLVKEEELFDSLIELRQISSEIDSGPTNSGTYYSYYYERVKEFNTLGIRKGFGQLIEEDSITIKIGREIGKEVYTGFDFKEIKIPFIGTSSKNIQETIENILFNKQNLRELERFPLHEFTLLYSTVGGANNSAIKRFSDLVKRISVTKKKTQNNLTNTWKNIEIEKKKLNELKSNLKIIQKYSLIREELLPQEISGEKKIDEIINIIENEYINLKKEKNSSKLTLGAELSRAKNLYENLVTTNNKLDFENSSELKKMEEKCDKKAIEIASTPLGLSSLESIYSEQIFYSKKVTSTKNEEKLNYCVEMIKTNKEYVLGLTDYEQLETQKTNEIRECFEHLENIFNQINIPQLENLFENLKKEKVTSENIIYFYESCNSIKTQAENELKSNPEIKELLNEYKKTNVLKEKIRTMKENFVENVEELETKSKTFDNYFNKENLIELYSIKNELLNKIKKNNNEIEKLIETKLINYFKNNYQLVILSNTIPTTNEDINSTVRVNINNPFWEINTPFSIEIKQPLTLTKPNSCLTNYISGEKTTIFFNCLDFGNNTLDFFSKFIINTVEKEKIIYATTDMSLIQKNIKLITESTFPKLLITTNKNEKINIIVDDKEIDYFFEDNKLKFYIENASNKSNINVYYYLKNLISEQTDLISEKEMGTSKEFTYKSIVKNNYEKELIGTIIFPIHINNFVNNIEIYDDKKIQKKNEVIDKKLVLKNIDFLAKEEKNFLIKITISNKYEYYFDTLNSIKNELITYGETKLVEEINKTLEKIELIEEKEIQNLIKKAENELNNLKEKFEEEQNLNLIKENLIEEIKKYEEKINDLEKYGLIEEKELLLKRIDLAKTLLESTKRNDILKGISLLQNEPLSISEEIKKEAEKLFKIVKESAGKDNVLIKLAQAFFNKKEEFDEWKEIDLIKSKEIFLELKNLYTKYFEDKNKLWTNLDPNKSEKISNMLKECSEYLDFLERELSIDESELIKAKFIQPITLSRIKKLKLELVEIENAPNSIEKEEKVFEIRGELKAAVDSIKKQTINLFNKSIDDKVEEGVLSRAKNYIDSNKFILAFLSLKNTTTKNNGLAPFMGLIPIGVIVILALILKKILKKKESEENNNKKIVLQEWEN</sequence>
<dbReference type="Proteomes" id="UP000526302">
    <property type="component" value="Unassembled WGS sequence"/>
</dbReference>
<gene>
    <name evidence="3" type="ORF">GX950_02580</name>
</gene>
<evidence type="ECO:0000256" key="2">
    <source>
        <dbReference type="SAM" id="Phobius"/>
    </source>
</evidence>
<keyword evidence="1" id="KW-0175">Coiled coil</keyword>
<keyword evidence="2" id="KW-1133">Transmembrane helix</keyword>
<keyword evidence="2" id="KW-0812">Transmembrane</keyword>
<name>A0A7K4BZQ4_9ARCH</name>
<evidence type="ECO:0000313" key="4">
    <source>
        <dbReference type="Proteomes" id="UP000526302"/>
    </source>
</evidence>
<proteinExistence type="predicted"/>
<comment type="caution">
    <text evidence="3">The sequence shown here is derived from an EMBL/GenBank/DDBJ whole genome shotgun (WGS) entry which is preliminary data.</text>
</comment>
<protein>
    <submittedName>
        <fullName evidence="3">Uncharacterized protein</fullName>
    </submittedName>
</protein>
<evidence type="ECO:0000256" key="1">
    <source>
        <dbReference type="SAM" id="Coils"/>
    </source>
</evidence>
<organism evidence="3 4">
    <name type="scientific">Candidatus Iainarchaeum sp</name>
    <dbReference type="NCBI Taxonomy" id="3101447"/>
    <lineage>
        <taxon>Archaea</taxon>
        <taxon>Candidatus Iainarchaeota</taxon>
        <taxon>Candidatus Iainarchaeia</taxon>
        <taxon>Candidatus Iainarchaeales</taxon>
        <taxon>Candidatus Iainarchaeaceae</taxon>
        <taxon>Candidatus Iainarchaeum</taxon>
    </lineage>
</organism>
<accession>A0A7K4BZQ4</accession>
<dbReference type="AlphaFoldDB" id="A0A7K4BZQ4"/>
<feature type="coiled-coil region" evidence="1">
    <location>
        <begin position="906"/>
        <end position="976"/>
    </location>
</feature>
<dbReference type="PROSITE" id="PS51257">
    <property type="entry name" value="PROKAR_LIPOPROTEIN"/>
    <property type="match status" value="1"/>
</dbReference>
<keyword evidence="2" id="KW-0472">Membrane</keyword>
<reference evidence="3 4" key="1">
    <citation type="journal article" date="2020" name="Biotechnol. Biofuels">
        <title>New insights from the biogas microbiome by comprehensive genome-resolved metagenomics of nearly 1600 species originating from multiple anaerobic digesters.</title>
        <authorList>
            <person name="Campanaro S."/>
            <person name="Treu L."/>
            <person name="Rodriguez-R L.M."/>
            <person name="Kovalovszki A."/>
            <person name="Ziels R.M."/>
            <person name="Maus I."/>
            <person name="Zhu X."/>
            <person name="Kougias P.G."/>
            <person name="Basile A."/>
            <person name="Luo G."/>
            <person name="Schluter A."/>
            <person name="Konstantinidis K.T."/>
            <person name="Angelidaki I."/>
        </authorList>
    </citation>
    <scope>NUCLEOTIDE SEQUENCE [LARGE SCALE GENOMIC DNA]</scope>
    <source>
        <strain evidence="3">AS22ysBPME_79</strain>
    </source>
</reference>